<organism evidence="1 2">
    <name type="scientific">Goodea atripinnis</name>
    <dbReference type="NCBI Taxonomy" id="208336"/>
    <lineage>
        <taxon>Eukaryota</taxon>
        <taxon>Metazoa</taxon>
        <taxon>Chordata</taxon>
        <taxon>Craniata</taxon>
        <taxon>Vertebrata</taxon>
        <taxon>Euteleostomi</taxon>
        <taxon>Actinopterygii</taxon>
        <taxon>Neopterygii</taxon>
        <taxon>Teleostei</taxon>
        <taxon>Neoteleostei</taxon>
        <taxon>Acanthomorphata</taxon>
        <taxon>Ovalentaria</taxon>
        <taxon>Atherinomorphae</taxon>
        <taxon>Cyprinodontiformes</taxon>
        <taxon>Goodeidae</taxon>
        <taxon>Goodea</taxon>
    </lineage>
</organism>
<dbReference type="PANTHER" id="PTHR46880">
    <property type="entry name" value="RAS-ASSOCIATING DOMAIN-CONTAINING PROTEIN"/>
    <property type="match status" value="1"/>
</dbReference>
<accession>A0ABV0NWI9</accession>
<evidence type="ECO:0000313" key="2">
    <source>
        <dbReference type="Proteomes" id="UP001476798"/>
    </source>
</evidence>
<dbReference type="PANTHER" id="PTHR46880:SF5">
    <property type="entry name" value="DUF4371 DOMAIN-CONTAINING PROTEIN"/>
    <property type="match status" value="1"/>
</dbReference>
<feature type="non-terminal residue" evidence="1">
    <location>
        <position position="1"/>
    </location>
</feature>
<dbReference type="EMBL" id="JAHRIO010052047">
    <property type="protein sequence ID" value="MEQ2175791.1"/>
    <property type="molecule type" value="Genomic_DNA"/>
</dbReference>
<protein>
    <submittedName>
        <fullName evidence="1">Uncharacterized protein</fullName>
    </submittedName>
</protein>
<proteinExistence type="predicted"/>
<sequence length="218" mass="24329">IGKRTNYRYHAIVDEMLEILATVVEEPILEDIYSSVAIGLEVDETTDISVTRQLDLHVRFYLNVFKEAKDTSTPGNQYVTKKPASCPGCFVAKGLYGFCCTYRFVAAVYRQADVLPHLAQLSRISQKENVKTDLRSRLQGDRLAAIMLLSINGPPLTEFPYSRALELFFHKPKPNQPTLTPLGTVLFNTATGDSSSPLFSGEFTLATSEVRVWLYPGS</sequence>
<name>A0ABV0NWI9_9TELE</name>
<dbReference type="Proteomes" id="UP001476798">
    <property type="component" value="Unassembled WGS sequence"/>
</dbReference>
<reference evidence="1 2" key="1">
    <citation type="submission" date="2021-06" db="EMBL/GenBank/DDBJ databases">
        <authorList>
            <person name="Palmer J.M."/>
        </authorList>
    </citation>
    <scope>NUCLEOTIDE SEQUENCE [LARGE SCALE GENOMIC DNA]</scope>
    <source>
        <strain evidence="1 2">GA_2019</strain>
        <tissue evidence="1">Muscle</tissue>
    </source>
</reference>
<evidence type="ECO:0000313" key="1">
    <source>
        <dbReference type="EMBL" id="MEQ2175791.1"/>
    </source>
</evidence>
<gene>
    <name evidence="1" type="ORF">GOODEAATRI_021341</name>
</gene>
<comment type="caution">
    <text evidence="1">The sequence shown here is derived from an EMBL/GenBank/DDBJ whole genome shotgun (WGS) entry which is preliminary data.</text>
</comment>
<keyword evidence="2" id="KW-1185">Reference proteome</keyword>